<feature type="coiled-coil region" evidence="2">
    <location>
        <begin position="5"/>
        <end position="57"/>
    </location>
</feature>
<dbReference type="InterPro" id="IPR001322">
    <property type="entry name" value="Lamin_tail_dom"/>
</dbReference>
<dbReference type="PANTHER" id="PTHR45721:SF12">
    <property type="entry name" value="INTERMEDIATE FILAMENT PROTEIN IFA-1"/>
    <property type="match status" value="1"/>
</dbReference>
<evidence type="ECO:0000313" key="5">
    <source>
        <dbReference type="Proteomes" id="UP000271889"/>
    </source>
</evidence>
<proteinExistence type="predicted"/>
<name>A0A3P6TJ29_CYLGO</name>
<keyword evidence="5" id="KW-1185">Reference proteome</keyword>
<dbReference type="GO" id="GO:0031507">
    <property type="term" value="P:heterochromatin formation"/>
    <property type="evidence" value="ECO:0007669"/>
    <property type="project" value="TreeGrafter"/>
</dbReference>
<feature type="domain" description="LTD" evidence="3">
    <location>
        <begin position="102"/>
        <end position="219"/>
    </location>
</feature>
<dbReference type="GO" id="GO:0090435">
    <property type="term" value="P:protein localization to nuclear envelope"/>
    <property type="evidence" value="ECO:0007669"/>
    <property type="project" value="TreeGrafter"/>
</dbReference>
<accession>A0A3P6TJ29</accession>
<dbReference type="GO" id="GO:0007097">
    <property type="term" value="P:nuclear migration"/>
    <property type="evidence" value="ECO:0007669"/>
    <property type="project" value="TreeGrafter"/>
</dbReference>
<dbReference type="SUPFAM" id="SSF74853">
    <property type="entry name" value="Lamin A/C globular tail domain"/>
    <property type="match status" value="1"/>
</dbReference>
<dbReference type="OrthoDB" id="2425044at2759"/>
<reference evidence="4 5" key="1">
    <citation type="submission" date="2018-11" db="EMBL/GenBank/DDBJ databases">
        <authorList>
            <consortium name="Pathogen Informatics"/>
        </authorList>
    </citation>
    <scope>NUCLEOTIDE SEQUENCE [LARGE SCALE GENOMIC DNA]</scope>
</reference>
<gene>
    <name evidence="4" type="ORF">CGOC_LOCUS7548</name>
</gene>
<evidence type="ECO:0000256" key="2">
    <source>
        <dbReference type="SAM" id="Coils"/>
    </source>
</evidence>
<dbReference type="GO" id="GO:0006998">
    <property type="term" value="P:nuclear envelope organization"/>
    <property type="evidence" value="ECO:0007669"/>
    <property type="project" value="TreeGrafter"/>
</dbReference>
<organism evidence="4 5">
    <name type="scientific">Cylicostephanus goldi</name>
    <name type="common">Nematode worm</name>
    <dbReference type="NCBI Taxonomy" id="71465"/>
    <lineage>
        <taxon>Eukaryota</taxon>
        <taxon>Metazoa</taxon>
        <taxon>Ecdysozoa</taxon>
        <taxon>Nematoda</taxon>
        <taxon>Chromadorea</taxon>
        <taxon>Rhabditida</taxon>
        <taxon>Rhabditina</taxon>
        <taxon>Rhabditomorpha</taxon>
        <taxon>Strongyloidea</taxon>
        <taxon>Strongylidae</taxon>
        <taxon>Cylicostephanus</taxon>
    </lineage>
</organism>
<dbReference type="Gene3D" id="2.60.40.1260">
    <property type="entry name" value="Lamin Tail domain"/>
    <property type="match status" value="1"/>
</dbReference>
<dbReference type="InterPro" id="IPR036415">
    <property type="entry name" value="Lamin_tail_dom_sf"/>
</dbReference>
<dbReference type="Proteomes" id="UP000271889">
    <property type="component" value="Unassembled WGS sequence"/>
</dbReference>
<dbReference type="GO" id="GO:0051664">
    <property type="term" value="P:nuclear pore localization"/>
    <property type="evidence" value="ECO:0007669"/>
    <property type="project" value="TreeGrafter"/>
</dbReference>
<dbReference type="PANTHER" id="PTHR45721">
    <property type="entry name" value="LAMIN DM0-RELATED"/>
    <property type="match status" value="1"/>
</dbReference>
<dbReference type="AlphaFoldDB" id="A0A3P6TJ29"/>
<dbReference type="PROSITE" id="PS51841">
    <property type="entry name" value="LTD"/>
    <property type="match status" value="1"/>
</dbReference>
<dbReference type="EMBL" id="UYRV01026397">
    <property type="protein sequence ID" value="VDK79200.1"/>
    <property type="molecule type" value="Genomic_DNA"/>
</dbReference>
<keyword evidence="1 2" id="KW-0175">Coiled coil</keyword>
<protein>
    <recommendedName>
        <fullName evidence="3">LTD domain-containing protein</fullName>
    </recommendedName>
</protein>
<feature type="non-terminal residue" evidence="4">
    <location>
        <position position="219"/>
    </location>
</feature>
<evidence type="ECO:0000256" key="1">
    <source>
        <dbReference type="ARBA" id="ARBA00023054"/>
    </source>
</evidence>
<dbReference type="Pfam" id="PF00932">
    <property type="entry name" value="LTD"/>
    <property type="match status" value="1"/>
</dbReference>
<evidence type="ECO:0000259" key="3">
    <source>
        <dbReference type="PROSITE" id="PS51841"/>
    </source>
</evidence>
<dbReference type="GO" id="GO:0005652">
    <property type="term" value="C:nuclear lamina"/>
    <property type="evidence" value="ECO:0007669"/>
    <property type="project" value="TreeGrafter"/>
</dbReference>
<sequence length="219" mass="25933">MENMIGDLRMQFSTLENKNRMLEDQFREIQNTLRDDMDRYEDDKRRRQDQYKETLANYQRLLLEQGATDEVALLELEIYRKMLECEEKRWGSHVATMHESYSQITKHRTYTTDVYIKNCDEHGDYVIVENLGYSNQNLGGYRLSRSVGGRERSFTFPESFVLGPRQTVQVSARGYTSQRRDCNHYLTFDNDITWGTNGAFVTRLFNKEGVEVSTIEERE</sequence>
<dbReference type="GO" id="GO:0005200">
    <property type="term" value="F:structural constituent of cytoskeleton"/>
    <property type="evidence" value="ECO:0007669"/>
    <property type="project" value="TreeGrafter"/>
</dbReference>
<evidence type="ECO:0000313" key="4">
    <source>
        <dbReference type="EMBL" id="VDK79200.1"/>
    </source>
</evidence>